<dbReference type="EMBL" id="FRBT01000003">
    <property type="protein sequence ID" value="SHM04075.1"/>
    <property type="molecule type" value="Genomic_DNA"/>
</dbReference>
<organism evidence="1 2">
    <name type="scientific">Flavobacterium chilense</name>
    <dbReference type="NCBI Taxonomy" id="946677"/>
    <lineage>
        <taxon>Bacteria</taxon>
        <taxon>Pseudomonadati</taxon>
        <taxon>Bacteroidota</taxon>
        <taxon>Flavobacteriia</taxon>
        <taxon>Flavobacteriales</taxon>
        <taxon>Flavobacteriaceae</taxon>
        <taxon>Flavobacterium</taxon>
    </lineage>
</organism>
<dbReference type="OrthoDB" id="654620at2"/>
<dbReference type="AlphaFoldDB" id="A0A1M7FJD5"/>
<gene>
    <name evidence="1" type="ORF">SAMN05444484_103397</name>
</gene>
<keyword evidence="2" id="KW-1185">Reference proteome</keyword>
<dbReference type="Proteomes" id="UP000184028">
    <property type="component" value="Unassembled WGS sequence"/>
</dbReference>
<sequence length="276" mass="32870">MIAEYEILTQVEFKHRYFLSNKLECFSIQPDPETHHFFLKSGLLFKPFNNGFKLFFNAFNNQETIKRNDILDDFVLRFHIVLNDPYFFNYTDCGAKNWDSDFYHFHNFAGKKERFSIKNLHNEEFVSVEDTVEEHTFGQKFLRKPFGIIELQLRYDLQTQYVVHFREIESYWRYIIVGDHFKNLSQLAIIGKDVAFDGPGNITLPDNREGISFVSVLPIGHKQRPDQYFKLVDHYKEDESTFNVLIKALPVPDTKHISSIIENKNDKKYYSEIFIY</sequence>
<proteinExistence type="predicted"/>
<accession>A0A1M7FJD5</accession>
<protein>
    <submittedName>
        <fullName evidence="1">Uncharacterized protein</fullName>
    </submittedName>
</protein>
<evidence type="ECO:0000313" key="1">
    <source>
        <dbReference type="EMBL" id="SHM04075.1"/>
    </source>
</evidence>
<reference evidence="2" key="1">
    <citation type="submission" date="2016-11" db="EMBL/GenBank/DDBJ databases">
        <authorList>
            <person name="Varghese N."/>
            <person name="Submissions S."/>
        </authorList>
    </citation>
    <scope>NUCLEOTIDE SEQUENCE [LARGE SCALE GENOMIC DNA]</scope>
    <source>
        <strain evidence="2">DSM 24724</strain>
    </source>
</reference>
<evidence type="ECO:0000313" key="2">
    <source>
        <dbReference type="Proteomes" id="UP000184028"/>
    </source>
</evidence>
<dbReference type="RefSeq" id="WP_068842356.1">
    <property type="nucleotide sequence ID" value="NZ_FRBT01000003.1"/>
</dbReference>
<dbReference type="STRING" id="946677.SAMN05444484_103397"/>
<name>A0A1M7FJD5_9FLAO</name>